<dbReference type="AlphaFoldDB" id="A0A401IU84"/>
<dbReference type="Proteomes" id="UP000286848">
    <property type="component" value="Unassembled WGS sequence"/>
</dbReference>
<feature type="domain" description="NusB/RsmB/TIM44" evidence="7">
    <location>
        <begin position="12"/>
        <end position="135"/>
    </location>
</feature>
<dbReference type="InterPro" id="IPR006027">
    <property type="entry name" value="NusB_RsmB_TIM44"/>
</dbReference>
<evidence type="ECO:0000256" key="5">
    <source>
        <dbReference type="ARBA" id="ARBA00023163"/>
    </source>
</evidence>
<dbReference type="SUPFAM" id="SSF48013">
    <property type="entry name" value="NusB-like"/>
    <property type="match status" value="1"/>
</dbReference>
<dbReference type="Pfam" id="PF01029">
    <property type="entry name" value="NusB"/>
    <property type="match status" value="1"/>
</dbReference>
<evidence type="ECO:0000256" key="2">
    <source>
        <dbReference type="ARBA" id="ARBA00022814"/>
    </source>
</evidence>
<dbReference type="HAMAP" id="MF_00073">
    <property type="entry name" value="NusB"/>
    <property type="match status" value="1"/>
</dbReference>
<dbReference type="EMBL" id="BFFP01000025">
    <property type="protein sequence ID" value="GBG95068.1"/>
    <property type="molecule type" value="Genomic_DNA"/>
</dbReference>
<keyword evidence="2 6" id="KW-0889">Transcription antitermination</keyword>
<name>A0A401IU84_9LACO</name>
<keyword evidence="4 6" id="KW-0805">Transcription regulation</keyword>
<evidence type="ECO:0000256" key="4">
    <source>
        <dbReference type="ARBA" id="ARBA00023015"/>
    </source>
</evidence>
<evidence type="ECO:0000313" key="9">
    <source>
        <dbReference type="Proteomes" id="UP000286848"/>
    </source>
</evidence>
<dbReference type="Gene3D" id="1.10.940.10">
    <property type="entry name" value="NusB-like"/>
    <property type="match status" value="1"/>
</dbReference>
<comment type="caution">
    <text evidence="8">The sequence shown here is derived from an EMBL/GenBank/DDBJ whole genome shotgun (WGS) entry which is preliminary data.</text>
</comment>
<evidence type="ECO:0000313" key="8">
    <source>
        <dbReference type="EMBL" id="GBG95068.1"/>
    </source>
</evidence>
<dbReference type="OrthoDB" id="9811381at2"/>
<accession>A0A401IU84</accession>
<dbReference type="GO" id="GO:0003723">
    <property type="term" value="F:RNA binding"/>
    <property type="evidence" value="ECO:0007669"/>
    <property type="project" value="UniProtKB-UniRule"/>
</dbReference>
<keyword evidence="5 6" id="KW-0804">Transcription</keyword>
<gene>
    <name evidence="6 8" type="primary">nusB</name>
    <name evidence="8" type="ORF">LFYK43_15270</name>
</gene>
<dbReference type="PANTHER" id="PTHR11078:SF3">
    <property type="entry name" value="ANTITERMINATION NUSB DOMAIN-CONTAINING PROTEIN"/>
    <property type="match status" value="1"/>
</dbReference>
<proteinExistence type="inferred from homology"/>
<evidence type="ECO:0000256" key="3">
    <source>
        <dbReference type="ARBA" id="ARBA00022884"/>
    </source>
</evidence>
<dbReference type="PANTHER" id="PTHR11078">
    <property type="entry name" value="N UTILIZATION SUBSTANCE PROTEIN B-RELATED"/>
    <property type="match status" value="1"/>
</dbReference>
<dbReference type="InterPro" id="IPR011605">
    <property type="entry name" value="NusB_fam"/>
</dbReference>
<dbReference type="GO" id="GO:0006353">
    <property type="term" value="P:DNA-templated transcription termination"/>
    <property type="evidence" value="ECO:0007669"/>
    <property type="project" value="UniProtKB-UniRule"/>
</dbReference>
<evidence type="ECO:0000256" key="1">
    <source>
        <dbReference type="ARBA" id="ARBA00005952"/>
    </source>
</evidence>
<evidence type="ECO:0000256" key="6">
    <source>
        <dbReference type="HAMAP-Rule" id="MF_00073"/>
    </source>
</evidence>
<dbReference type="GO" id="GO:0005829">
    <property type="term" value="C:cytosol"/>
    <property type="evidence" value="ECO:0007669"/>
    <property type="project" value="TreeGrafter"/>
</dbReference>
<sequence length="136" mass="15470">MATRRNITKQVARQGAFQVLFALQSNPDADLDDLIDQVVSELTEEVDQEYLHTIVNGVLEQQAELDPVIAQYLSEHWSLGRLTKTDLLILRIAVYEMKFQTNVPNRVALNEALELAKLFSDDKSRRFINGVLSNLI</sequence>
<protein>
    <recommendedName>
        <fullName evidence="6">Transcription antitermination protein NusB</fullName>
    </recommendedName>
    <alternativeName>
        <fullName evidence="6">Antitermination factor NusB</fullName>
    </alternativeName>
</protein>
<comment type="function">
    <text evidence="6">Involved in transcription antitermination. Required for transcription of ribosomal RNA (rRNA) genes. Binds specifically to the boxA antiterminator sequence of the ribosomal RNA (rrn) operons.</text>
</comment>
<dbReference type="GO" id="GO:0031564">
    <property type="term" value="P:transcription antitermination"/>
    <property type="evidence" value="ECO:0007669"/>
    <property type="project" value="UniProtKB-KW"/>
</dbReference>
<dbReference type="NCBIfam" id="NF001223">
    <property type="entry name" value="PRK00202.1-1"/>
    <property type="match status" value="1"/>
</dbReference>
<dbReference type="NCBIfam" id="TIGR01951">
    <property type="entry name" value="nusB"/>
    <property type="match status" value="1"/>
</dbReference>
<evidence type="ECO:0000259" key="7">
    <source>
        <dbReference type="Pfam" id="PF01029"/>
    </source>
</evidence>
<dbReference type="RefSeq" id="WP_124977049.1">
    <property type="nucleotide sequence ID" value="NZ_BFFP01000025.1"/>
</dbReference>
<comment type="similarity">
    <text evidence="1 6">Belongs to the NusB family.</text>
</comment>
<keyword evidence="3 6" id="KW-0694">RNA-binding</keyword>
<dbReference type="InterPro" id="IPR035926">
    <property type="entry name" value="NusB-like_sf"/>
</dbReference>
<keyword evidence="9" id="KW-1185">Reference proteome</keyword>
<organism evidence="8 9">
    <name type="scientific">Ligilactobacillus salitolerans</name>
    <dbReference type="NCBI Taxonomy" id="1808352"/>
    <lineage>
        <taxon>Bacteria</taxon>
        <taxon>Bacillati</taxon>
        <taxon>Bacillota</taxon>
        <taxon>Bacilli</taxon>
        <taxon>Lactobacillales</taxon>
        <taxon>Lactobacillaceae</taxon>
        <taxon>Ligilactobacillus</taxon>
    </lineage>
</organism>
<reference evidence="8 9" key="1">
    <citation type="journal article" date="2019" name="Int. J. Syst. Evol. Microbiol.">
        <title>Lactobacillus salitolerans sp. nov., a novel lactic acid bacterium isolated from spent mushroom substrates.</title>
        <authorList>
            <person name="Tohno M."/>
            <person name="Tanizawa Y."/>
            <person name="Kojima Y."/>
            <person name="Sakamoto M."/>
            <person name="Nakamura Y."/>
            <person name="Ohkuma M."/>
            <person name="Kobayashi H."/>
        </authorList>
    </citation>
    <scope>NUCLEOTIDE SEQUENCE [LARGE SCALE GENOMIC DNA]</scope>
    <source>
        <strain evidence="8 9">YK43</strain>
    </source>
</reference>